<gene>
    <name evidence="2" type="ORF">LCGC14_0211890</name>
</gene>
<dbReference type="GO" id="GO:0015562">
    <property type="term" value="F:efflux transmembrane transporter activity"/>
    <property type="evidence" value="ECO:0007669"/>
    <property type="project" value="InterPro"/>
</dbReference>
<dbReference type="SUPFAM" id="SSF56954">
    <property type="entry name" value="Outer membrane efflux proteins (OEP)"/>
    <property type="match status" value="1"/>
</dbReference>
<dbReference type="Gene3D" id="1.20.1600.10">
    <property type="entry name" value="Outer membrane efflux proteins (OEP)"/>
    <property type="match status" value="1"/>
</dbReference>
<dbReference type="PANTHER" id="PTHR30203">
    <property type="entry name" value="OUTER MEMBRANE CATION EFFLUX PROTEIN"/>
    <property type="match status" value="1"/>
</dbReference>
<sequence>MLAFICRLRPARWPRQARFLFICSMLMGLSNLGWSADREIAILTLPETLARVLQSSPELAVYPYEIRAAEARILQAGFRPNPVLSVGVDDIVGSGELSGMNAMETTLALSQVIEMGNKRNLRRDVGSWQRQAVERDYELARLDVLAAAASRYLEVAQTQRLLDFSEQVVEWTLAAQSVANRRFDAGSASRAELGRARTDAMQAALAVSNLKVRLANAKRRLASLWGDSQPDFAMVGAELFSLVEIPDFSRIQTQLEQAPQLQRFLTQDRLRQAQLELAIAGGRQDIEVGAGFKHIRETNDIGMVLQFSMPLGVNDQNQGNIQAAREDLAKLDLEEEATRVKIFTELHNAYAQLEQTRNQVTVLRNEILPEARETLELIQDGYRVGRFSYLELVQARQQVLAVENDAVVAATDFHQTLITLETLTGQPLTGSGQILTRADTASGVSSEFRLPYLDGSAGAEQTLQQEKSR</sequence>
<name>A0A0F9X039_9ZZZZ</name>
<feature type="coiled-coil region" evidence="1">
    <location>
        <begin position="314"/>
        <end position="366"/>
    </location>
</feature>
<organism evidence="2">
    <name type="scientific">marine sediment metagenome</name>
    <dbReference type="NCBI Taxonomy" id="412755"/>
    <lineage>
        <taxon>unclassified sequences</taxon>
        <taxon>metagenomes</taxon>
        <taxon>ecological metagenomes</taxon>
    </lineage>
</organism>
<keyword evidence="1" id="KW-0175">Coiled coil</keyword>
<accession>A0A0F9X039</accession>
<dbReference type="AlphaFoldDB" id="A0A0F9X039"/>
<proteinExistence type="predicted"/>
<evidence type="ECO:0000313" key="2">
    <source>
        <dbReference type="EMBL" id="KKN92131.1"/>
    </source>
</evidence>
<evidence type="ECO:0000256" key="1">
    <source>
        <dbReference type="SAM" id="Coils"/>
    </source>
</evidence>
<dbReference type="InterPro" id="IPR003423">
    <property type="entry name" value="OMP_efflux"/>
</dbReference>
<dbReference type="EMBL" id="LAZR01000097">
    <property type="protein sequence ID" value="KKN92131.1"/>
    <property type="molecule type" value="Genomic_DNA"/>
</dbReference>
<comment type="caution">
    <text evidence="2">The sequence shown here is derived from an EMBL/GenBank/DDBJ whole genome shotgun (WGS) entry which is preliminary data.</text>
</comment>
<dbReference type="InterPro" id="IPR010131">
    <property type="entry name" value="MdtP/NodT-like"/>
</dbReference>
<dbReference type="Pfam" id="PF02321">
    <property type="entry name" value="OEP"/>
    <property type="match status" value="2"/>
</dbReference>
<protein>
    <submittedName>
        <fullName evidence="2">Uncharacterized protein</fullName>
    </submittedName>
</protein>
<dbReference type="PANTHER" id="PTHR30203:SF24">
    <property type="entry name" value="BLR4935 PROTEIN"/>
    <property type="match status" value="1"/>
</dbReference>
<reference evidence="2" key="1">
    <citation type="journal article" date="2015" name="Nature">
        <title>Complex archaea that bridge the gap between prokaryotes and eukaryotes.</title>
        <authorList>
            <person name="Spang A."/>
            <person name="Saw J.H."/>
            <person name="Jorgensen S.L."/>
            <person name="Zaremba-Niedzwiedzka K."/>
            <person name="Martijn J."/>
            <person name="Lind A.E."/>
            <person name="van Eijk R."/>
            <person name="Schleper C."/>
            <person name="Guy L."/>
            <person name="Ettema T.J."/>
        </authorList>
    </citation>
    <scope>NUCLEOTIDE SEQUENCE</scope>
</reference>